<gene>
    <name evidence="2" type="ORF">AT727_08790</name>
</gene>
<keyword evidence="1" id="KW-1133">Transmembrane helix</keyword>
<reference evidence="2 3" key="1">
    <citation type="submission" date="2015-12" db="EMBL/GenBank/DDBJ databases">
        <title>Draft Genome Sequence of Desulfitobacterium hafniense Strain DH, a Sulfate-reducing Bacterium Isolated from Paddy Soils.</title>
        <authorList>
            <person name="Bao P."/>
            <person name="Zhang X."/>
            <person name="Li G."/>
        </authorList>
    </citation>
    <scope>NUCLEOTIDE SEQUENCE [LARGE SCALE GENOMIC DNA]</scope>
    <source>
        <strain evidence="2 3">DH</strain>
    </source>
</reference>
<keyword evidence="1" id="KW-0812">Transmembrane</keyword>
<accession>A0A0W1JF01</accession>
<comment type="caution">
    <text evidence="2">The sequence shown here is derived from an EMBL/GenBank/DDBJ whole genome shotgun (WGS) entry which is preliminary data.</text>
</comment>
<evidence type="ECO:0000256" key="1">
    <source>
        <dbReference type="SAM" id="Phobius"/>
    </source>
</evidence>
<dbReference type="EMBL" id="LOCK01000050">
    <property type="protein sequence ID" value="KTE90014.1"/>
    <property type="molecule type" value="Genomic_DNA"/>
</dbReference>
<name>A0A0W1JF01_DESHA</name>
<protein>
    <submittedName>
        <fullName evidence="2">Uncharacterized protein</fullName>
    </submittedName>
</protein>
<dbReference type="Proteomes" id="UP000054623">
    <property type="component" value="Unassembled WGS sequence"/>
</dbReference>
<proteinExistence type="predicted"/>
<organism evidence="2 3">
    <name type="scientific">Desulfitobacterium hafniense</name>
    <name type="common">Desulfitobacterium frappieri</name>
    <dbReference type="NCBI Taxonomy" id="49338"/>
    <lineage>
        <taxon>Bacteria</taxon>
        <taxon>Bacillati</taxon>
        <taxon>Bacillota</taxon>
        <taxon>Clostridia</taxon>
        <taxon>Eubacteriales</taxon>
        <taxon>Desulfitobacteriaceae</taxon>
        <taxon>Desulfitobacterium</taxon>
    </lineage>
</organism>
<evidence type="ECO:0000313" key="2">
    <source>
        <dbReference type="EMBL" id="KTE90014.1"/>
    </source>
</evidence>
<evidence type="ECO:0000313" key="3">
    <source>
        <dbReference type="Proteomes" id="UP000054623"/>
    </source>
</evidence>
<dbReference type="AlphaFoldDB" id="A0A0W1JF01"/>
<feature type="transmembrane region" description="Helical" evidence="1">
    <location>
        <begin position="37"/>
        <end position="54"/>
    </location>
</feature>
<keyword evidence="1" id="KW-0472">Membrane</keyword>
<sequence>MNKEVLALISKMPETGFVPNRDNVVVFGDRFFGLFRFFPPVSIGYLILAITLTVDQKLRNVRH</sequence>